<dbReference type="Proteomes" id="UP001144256">
    <property type="component" value="Unassembled WGS sequence"/>
</dbReference>
<dbReference type="SUPFAM" id="SSF69304">
    <property type="entry name" value="Tricorn protease N-terminal domain"/>
    <property type="match status" value="1"/>
</dbReference>
<sequence>MKHTIKIAILLAVVTICLTGCKGENTNLSTESNKSMEDSNGIESIGTDINSEADQKEIIKICDQKLKIAIKKYDIDDFTPITELPDKLIFSGMDLPDNFEIEDVVIKKYAGIDWNYSSYICSFQLIIGESQGVFSFGNGALENAKEDESIFLDSKYNLQTGYLDWDNHIVLLSYNKQFGEISYDCYDYYGEPICNYQFKNYSNADNFKIVSADMSSFYLMYDKDDKKMVDTYSFGEKGISLTKRQQLKDDVVNIYEDENTIFVEYIDNNNHFIAICDKSFAVMDVIQIDNNINVESFDYKMDREKCNLLFIAKIDGKLFQSTMPINNNYSKIHPYTVLVDEDSTYNKKYEHHYIINDGYWIFDNGINVEEDELLDGNYKGINYFKLVNGDIVKSNSEYTACHILEKPYNDVVRFMNIDDYYVGLNSNDEICYIDKDYEHKCINEKFIGEKMSFRNVFFNKSDGSTTYINKEEKTINTITKDGEKKVLAKIPDDIWETAYEEQYNNNLKMGYDEEGIGIIGYHILYYYSFSDKNWHTIKTEEEINFIVNYGYIYNYQGITNKLNTDTYAFEPYFINRKDIYNTMVIDDILYVNMFNEYDMCEDDTNHISFNSEYVPFETTHGKYMLTELKLSKQHKVFKEYKSNRLYHMTEKECNQVIDDPVRLYSLSDEGILYTGYEEKAYLYYYDLNTKTIEKLYSDSYVNDLALIDGYAYFKTVDSSQLKRIELQNKTLETLDVKESSLYFDSSRNYIAIASKDDTTIYIIDLDEFQIIDNIVGADFKWDNDILYYDCKGYLCKYDPLNKQTIIMANITYPSVEGIHNNNLYYLACYDGPAALGVIPIDESYEFEDESKSIDYYLIYNETHYYSHLLLYNNHTKRLNSLVDAEKITYEVKDNIIRFKGESYDTESQWKEVKVERGANIIQDSPKYY</sequence>
<accession>A0A9W6DDJ3</accession>
<dbReference type="RefSeq" id="WP_281812366.1">
    <property type="nucleotide sequence ID" value="NZ_BRLB01000001.1"/>
</dbReference>
<keyword evidence="2" id="KW-1185">Reference proteome</keyword>
<organism evidence="1 2">
    <name type="scientific">Vallitalea longa</name>
    <dbReference type="NCBI Taxonomy" id="2936439"/>
    <lineage>
        <taxon>Bacteria</taxon>
        <taxon>Bacillati</taxon>
        <taxon>Bacillota</taxon>
        <taxon>Clostridia</taxon>
        <taxon>Lachnospirales</taxon>
        <taxon>Vallitaleaceae</taxon>
        <taxon>Vallitalea</taxon>
    </lineage>
</organism>
<dbReference type="EMBL" id="BRLB01000001">
    <property type="protein sequence ID" value="GKX28260.1"/>
    <property type="molecule type" value="Genomic_DNA"/>
</dbReference>
<comment type="caution">
    <text evidence="1">The sequence shown here is derived from an EMBL/GenBank/DDBJ whole genome shotgun (WGS) entry which is preliminary data.</text>
</comment>
<evidence type="ECO:0000313" key="1">
    <source>
        <dbReference type="EMBL" id="GKX28260.1"/>
    </source>
</evidence>
<evidence type="ECO:0000313" key="2">
    <source>
        <dbReference type="Proteomes" id="UP001144256"/>
    </source>
</evidence>
<proteinExistence type="predicted"/>
<gene>
    <name evidence="1" type="ORF">SH1V18_07400</name>
</gene>
<reference evidence="1" key="1">
    <citation type="submission" date="2022-06" db="EMBL/GenBank/DDBJ databases">
        <title>Vallitalea longa sp. nov., an anaerobic bacterium isolated from marine sediment.</title>
        <authorList>
            <person name="Hirano S."/>
            <person name="Terahara T."/>
            <person name="Mori K."/>
            <person name="Hamada M."/>
            <person name="Matsumoto R."/>
            <person name="Kobayashi T."/>
        </authorList>
    </citation>
    <scope>NUCLEOTIDE SEQUENCE</scope>
    <source>
        <strain evidence="1">SH18-1</strain>
    </source>
</reference>
<protein>
    <submittedName>
        <fullName evidence="1">Uncharacterized protein</fullName>
    </submittedName>
</protein>
<name>A0A9W6DDJ3_9FIRM</name>
<dbReference type="AlphaFoldDB" id="A0A9W6DDJ3"/>